<organism evidence="1 2">
    <name type="scientific">Paenibacillus solani</name>
    <dbReference type="NCBI Taxonomy" id="1705565"/>
    <lineage>
        <taxon>Bacteria</taxon>
        <taxon>Bacillati</taxon>
        <taxon>Bacillota</taxon>
        <taxon>Bacilli</taxon>
        <taxon>Bacillales</taxon>
        <taxon>Paenibacillaceae</taxon>
        <taxon>Paenibacillus</taxon>
    </lineage>
</organism>
<sequence length="111" mass="12910">MAHSAIRYQNKTQYIQDALLGGALRSIFIAINNKVSENPSKYGWLLNAMNKWWGDFEELPPGLKDVDLDEWLVNSERKTDFEEILDLSLQNVNNEIVIEIMKFKHVLEKES</sequence>
<protein>
    <submittedName>
        <fullName evidence="1">Uncharacterized protein</fullName>
    </submittedName>
</protein>
<comment type="caution">
    <text evidence="1">The sequence shown here is derived from an EMBL/GenBank/DDBJ whole genome shotgun (WGS) entry which is preliminary data.</text>
</comment>
<dbReference type="RefSeq" id="WP_054400906.1">
    <property type="nucleotide sequence ID" value="NZ_LIUT01000001.1"/>
</dbReference>
<accession>A0A0M1P044</accession>
<dbReference type="Proteomes" id="UP000036932">
    <property type="component" value="Unassembled WGS sequence"/>
</dbReference>
<dbReference type="EMBL" id="LIUT01000001">
    <property type="protein sequence ID" value="KOR87848.1"/>
    <property type="molecule type" value="Genomic_DNA"/>
</dbReference>
<keyword evidence="2" id="KW-1185">Reference proteome</keyword>
<dbReference type="AlphaFoldDB" id="A0A0M1P044"/>
<evidence type="ECO:0000313" key="1">
    <source>
        <dbReference type="EMBL" id="KOR87848.1"/>
    </source>
</evidence>
<proteinExistence type="predicted"/>
<evidence type="ECO:0000313" key="2">
    <source>
        <dbReference type="Proteomes" id="UP000036932"/>
    </source>
</evidence>
<name>A0A0M1P044_9BACL</name>
<gene>
    <name evidence="1" type="ORF">AM231_00970</name>
</gene>
<reference evidence="2" key="1">
    <citation type="submission" date="2015-08" db="EMBL/GenBank/DDBJ databases">
        <title>Genome sequencing project for genomic taxonomy and phylogenomics of Bacillus-like bacteria.</title>
        <authorList>
            <person name="Liu B."/>
            <person name="Wang J."/>
            <person name="Zhu Y."/>
            <person name="Liu G."/>
            <person name="Chen Q."/>
            <person name="Chen Z."/>
            <person name="Lan J."/>
            <person name="Che J."/>
            <person name="Ge C."/>
            <person name="Shi H."/>
            <person name="Pan Z."/>
            <person name="Liu X."/>
        </authorList>
    </citation>
    <scope>NUCLEOTIDE SEQUENCE [LARGE SCALE GENOMIC DNA]</scope>
    <source>
        <strain evidence="2">FJAT-22460</strain>
    </source>
</reference>
<dbReference type="PATRIC" id="fig|1705565.3.peg.2028"/>
<dbReference type="OrthoDB" id="2627181at2"/>